<dbReference type="Pfam" id="PF01551">
    <property type="entry name" value="Peptidase_M23"/>
    <property type="match status" value="1"/>
</dbReference>
<keyword evidence="6" id="KW-1185">Reference proteome</keyword>
<dbReference type="InterPro" id="IPR016047">
    <property type="entry name" value="M23ase_b-sheet_dom"/>
</dbReference>
<evidence type="ECO:0000259" key="4">
    <source>
        <dbReference type="Pfam" id="PF01551"/>
    </source>
</evidence>
<dbReference type="Proteomes" id="UP000694660">
    <property type="component" value="Unassembled WGS sequence"/>
</dbReference>
<dbReference type="GO" id="GO:0004222">
    <property type="term" value="F:metalloendopeptidase activity"/>
    <property type="evidence" value="ECO:0007669"/>
    <property type="project" value="TreeGrafter"/>
</dbReference>
<protein>
    <submittedName>
        <fullName evidence="5">Peptidoglycan DD-metalloendopeptidase family protein</fullName>
    </submittedName>
</protein>
<dbReference type="InterPro" id="IPR050570">
    <property type="entry name" value="Cell_wall_metabolism_enzyme"/>
</dbReference>
<dbReference type="PANTHER" id="PTHR21666:SF270">
    <property type="entry name" value="MUREIN HYDROLASE ACTIVATOR ENVC"/>
    <property type="match status" value="1"/>
</dbReference>
<comment type="caution">
    <text evidence="5">The sequence shown here is derived from an EMBL/GenBank/DDBJ whole genome shotgun (WGS) entry which is preliminary data.</text>
</comment>
<proteinExistence type="predicted"/>
<organism evidence="5 6">
    <name type="scientific">Denitromonas iodatirespirans</name>
    <dbReference type="NCBI Taxonomy" id="2795389"/>
    <lineage>
        <taxon>Bacteria</taxon>
        <taxon>Pseudomonadati</taxon>
        <taxon>Pseudomonadota</taxon>
        <taxon>Betaproteobacteria</taxon>
        <taxon>Rhodocyclales</taxon>
        <taxon>Zoogloeaceae</taxon>
        <taxon>Denitromonas</taxon>
    </lineage>
</organism>
<feature type="compositionally biased region" description="Low complexity" evidence="2">
    <location>
        <begin position="260"/>
        <end position="278"/>
    </location>
</feature>
<evidence type="ECO:0000256" key="3">
    <source>
        <dbReference type="SAM" id="SignalP"/>
    </source>
</evidence>
<evidence type="ECO:0000256" key="1">
    <source>
        <dbReference type="SAM" id="Coils"/>
    </source>
</evidence>
<keyword evidence="1" id="KW-0175">Coiled coil</keyword>
<feature type="signal peptide" evidence="3">
    <location>
        <begin position="1"/>
        <end position="30"/>
    </location>
</feature>
<dbReference type="EMBL" id="JAEKFT010000004">
    <property type="protein sequence ID" value="MBT0960492.1"/>
    <property type="molecule type" value="Genomic_DNA"/>
</dbReference>
<dbReference type="InterPro" id="IPR011055">
    <property type="entry name" value="Dup_hybrid_motif"/>
</dbReference>
<evidence type="ECO:0000256" key="2">
    <source>
        <dbReference type="SAM" id="MobiDB-lite"/>
    </source>
</evidence>
<dbReference type="CDD" id="cd12797">
    <property type="entry name" value="M23_peptidase"/>
    <property type="match status" value="1"/>
</dbReference>
<name>A0A944D8F0_DENI1</name>
<feature type="region of interest" description="Disordered" evidence="2">
    <location>
        <begin position="251"/>
        <end position="278"/>
    </location>
</feature>
<sequence>MSPSAAKRWRPMTAIALTLALVVMPGLAGADEATARIAASRSELDAVKAKLRAAEAEVADTESTHSDAAKALKQADVAVSKILRRVRERVRERKAADEAVAQIEAALRQTQSRIEAGRAALADWLRSYYQHGGEPGVGYLLSAREPNQLARDAYYLEQIGREKQAIVSRLREAMALQARQQETAEAHRAEVARLEAEQRRELAELKKERDRRGQILAELAKELKTQKDEVVSLQRDEARLRALMIELAKARARPRPTPPRTTEAPSEPVVASSRQSADQSARGKAFAALRGQLKAPLKGQVVGRFGADRAAGGTTWKGIFIRADNGDEVHAVADGEVVFSDWLRGFGNLIIIDHGQGYLTVYGNNEALFKSNGERVSAGDVLAAAGDSGGNPEPGLYFEIRHQGRAVDPMDWIRLN</sequence>
<dbReference type="AlphaFoldDB" id="A0A944D8F0"/>
<gene>
    <name evidence="5" type="ORF">I8J34_04820</name>
</gene>
<dbReference type="RefSeq" id="WP_214360252.1">
    <property type="nucleotide sequence ID" value="NZ_JAEKFT010000004.1"/>
</dbReference>
<evidence type="ECO:0000313" key="5">
    <source>
        <dbReference type="EMBL" id="MBT0960492.1"/>
    </source>
</evidence>
<dbReference type="Gene3D" id="6.10.250.3150">
    <property type="match status" value="1"/>
</dbReference>
<feature type="coiled-coil region" evidence="1">
    <location>
        <begin position="30"/>
        <end position="64"/>
    </location>
</feature>
<dbReference type="PANTHER" id="PTHR21666">
    <property type="entry name" value="PEPTIDASE-RELATED"/>
    <property type="match status" value="1"/>
</dbReference>
<feature type="chain" id="PRO_5037727612" evidence="3">
    <location>
        <begin position="31"/>
        <end position="416"/>
    </location>
</feature>
<evidence type="ECO:0000313" key="6">
    <source>
        <dbReference type="Proteomes" id="UP000694660"/>
    </source>
</evidence>
<accession>A0A944D8F0</accession>
<dbReference type="SUPFAM" id="SSF51261">
    <property type="entry name" value="Duplicated hybrid motif"/>
    <property type="match status" value="1"/>
</dbReference>
<keyword evidence="3" id="KW-0732">Signal</keyword>
<feature type="domain" description="M23ase beta-sheet core" evidence="4">
    <location>
        <begin position="315"/>
        <end position="409"/>
    </location>
</feature>
<reference evidence="6" key="1">
    <citation type="journal article" date="2022" name="ISME J.">
        <title>Genetic and phylogenetic analysis of dissimilatory iodate-reducing bacteria identifies potential niches across the world's oceans.</title>
        <authorList>
            <person name="Reyes-Umana V."/>
            <person name="Henning Z."/>
            <person name="Lee K."/>
            <person name="Barnum T.P."/>
            <person name="Coates J.D."/>
        </authorList>
    </citation>
    <scope>NUCLEOTIDE SEQUENCE [LARGE SCALE GENOMIC DNA]</scope>
    <source>
        <strain evidence="6">IR12</strain>
    </source>
</reference>
<dbReference type="Gene3D" id="2.70.70.10">
    <property type="entry name" value="Glucose Permease (Domain IIA)"/>
    <property type="match status" value="1"/>
</dbReference>
<dbReference type="FunFam" id="2.70.70.10:FF:000003">
    <property type="entry name" value="Murein hydrolase activator EnvC"/>
    <property type="match status" value="1"/>
</dbReference>